<keyword evidence="2" id="KW-1185">Reference proteome</keyword>
<comment type="caution">
    <text evidence="1">The sequence shown here is derived from an EMBL/GenBank/DDBJ whole genome shotgun (WGS) entry which is preliminary data.</text>
</comment>
<evidence type="ECO:0000313" key="2">
    <source>
        <dbReference type="Proteomes" id="UP001518140"/>
    </source>
</evidence>
<dbReference type="Proteomes" id="UP001518140">
    <property type="component" value="Unassembled WGS sequence"/>
</dbReference>
<evidence type="ECO:0000313" key="1">
    <source>
        <dbReference type="EMBL" id="NGO48922.1"/>
    </source>
</evidence>
<accession>A0ABX0E5V2</accession>
<reference evidence="1 2" key="1">
    <citation type="submission" date="2020-02" db="EMBL/GenBank/DDBJ databases">
        <title>Whole-genome analyses of novel actinobacteria.</title>
        <authorList>
            <person name="Sahin N."/>
            <person name="Tokatli A."/>
        </authorList>
    </citation>
    <scope>NUCLEOTIDE SEQUENCE [LARGE SCALE GENOMIC DNA]</scope>
    <source>
        <strain evidence="1 2">YC419</strain>
    </source>
</reference>
<dbReference type="RefSeq" id="WP_165345383.1">
    <property type="nucleotide sequence ID" value="NZ_JAAKZX010000310.1"/>
</dbReference>
<proteinExistence type="predicted"/>
<dbReference type="EMBL" id="JAAKZX010000310">
    <property type="protein sequence ID" value="NGO48922.1"/>
    <property type="molecule type" value="Genomic_DNA"/>
</dbReference>
<name>A0ABX0E5V2_9ACTN</name>
<protein>
    <submittedName>
        <fullName evidence="1">Uncharacterized protein</fullName>
    </submittedName>
</protein>
<gene>
    <name evidence="1" type="ORF">G6048_44880</name>
</gene>
<organism evidence="1 2">
    <name type="scientific">Streptomyces ureilyticus</name>
    <dbReference type="NCBI Taxonomy" id="1775131"/>
    <lineage>
        <taxon>Bacteria</taxon>
        <taxon>Bacillati</taxon>
        <taxon>Actinomycetota</taxon>
        <taxon>Actinomycetes</taxon>
        <taxon>Kitasatosporales</taxon>
        <taxon>Streptomycetaceae</taxon>
        <taxon>Streptomyces</taxon>
    </lineage>
</organism>
<sequence>MACPTQALITEDLPEVTPSQPLPSALLQTGMAAVGPPVEVVLVDNGAAWLPGELLGRLFVDMCPSDAADCITNGVVGKTVSRGEITVSRLDQLQGEIGQMGGVRGVDDRVVRQVR</sequence>